<keyword evidence="2" id="KW-0732">Signal</keyword>
<name>F0ZBP1_DICPU</name>
<sequence>MGKMKINYNFVILFISFLFINVSRSADMLPDTEKSSIDQLISIYNLQYPTPIDDYCSLTNHFVCNSDFKNKTIKIYLDGLDLKPTFSGNIIKNFKYLEELNITNTILSDNFFTEIPSYYFKTFTLTSSDFTSFPTDIQSITRLYFNDVKFSGTIFTSTVSRVEYFDLMFSSQDRMGDYSFLDNLKALSQTRKNYSLTLNNFFNFSNFVNMGNLNLYLGSNFDMTSFQYLSTIYGSAITRVYPGFNTKPVYISSPLAIKVDLAFININFQVDTIIDFSQSIGSLGFDGCKGLKNSENDLNLILGPNLNIFTYINSDLTKFPTIVVGKLKFINISNNSITGNLPPLPIPTQKEDVLGYDMSNNNFDGVIPKNYCYHFIDLANNNLGGNLPDCYVCSLNFTLLRERIQGNNFLNYISGTTDYKQFPKCPGITMNPFQIALFGNSLITGENFGWYDTVLEGGNGYPAMSSTPSLSIGNEIPNLQLRTGSLSNSTYYKLLELGKFEILFIPQQITASATFTLAKPFVSYVRYRPYYRFGYYFFFVGSGLPFSKDNISSNGNITIDGSPCAIENPGGSTVGCVLPKPQLPEKEYQVVIYNSITKLYGTFTFKFERVAPWISAVHPPSPSGGLVTLFGSFTDGPYDSLSVEIGTKPCDLKNISEFIIVCNVGPGTGVQNITLTLNGTVFFGLNSFRYVDTSVPCNCGLYGECESVSGNCICDAGFGGATCEQIFIKDPVIVVNQTLVEIIKDGYSFGFSIKDIKEIDIESKVVRTYSLKVDDWRLVPSSNEQKWTYVHKINNTVISYTVEQIVGVQKTFEFAGQNITLQPGAIKLSASIQNWEYLGSLNTLKLQIESTAKTSLKSDCDGSSIGQNNDGSSINYLSIQKGEHVLYGRFIDKVMSDGRATFSSVSLEEQNDESITVSISMPYCKECLLDPDFSVLISNNNNCSVKKSAWIVPTAIVVSIVGFVVVMLGAYVLLKDKVYISLKKGNVGIFILNNSKSATSTTISMSSSD</sequence>
<dbReference type="Proteomes" id="UP000001064">
    <property type="component" value="Unassembled WGS sequence"/>
</dbReference>
<dbReference type="InterPro" id="IPR000742">
    <property type="entry name" value="EGF"/>
</dbReference>
<dbReference type="Gene3D" id="3.80.10.10">
    <property type="entry name" value="Ribonuclease Inhibitor"/>
    <property type="match status" value="1"/>
</dbReference>
<dbReference type="Pfam" id="PF22933">
    <property type="entry name" value="ComC_SSD"/>
    <property type="match status" value="1"/>
</dbReference>
<dbReference type="InterPro" id="IPR053331">
    <property type="entry name" value="EGF-like_comC"/>
</dbReference>
<feature type="signal peptide" evidence="2">
    <location>
        <begin position="1"/>
        <end position="25"/>
    </location>
</feature>
<feature type="chain" id="PRO_5003265017" description="EGF-like domain-containing protein" evidence="2">
    <location>
        <begin position="26"/>
        <end position="1009"/>
    </location>
</feature>
<evidence type="ECO:0000313" key="6">
    <source>
        <dbReference type="Proteomes" id="UP000001064"/>
    </source>
</evidence>
<accession>F0ZBP1</accession>
<dbReference type="Gene3D" id="2.60.40.10">
    <property type="entry name" value="Immunoglobulins"/>
    <property type="match status" value="1"/>
</dbReference>
<dbReference type="PANTHER" id="PTHR24032">
    <property type="entry name" value="EGF-LIKE DOMAIN-CONTAINING PROTEIN-RELATED-RELATED"/>
    <property type="match status" value="1"/>
</dbReference>
<dbReference type="EMBL" id="GL870972">
    <property type="protein sequence ID" value="EGC38630.1"/>
    <property type="molecule type" value="Genomic_DNA"/>
</dbReference>
<evidence type="ECO:0000259" key="3">
    <source>
        <dbReference type="PROSITE" id="PS00022"/>
    </source>
</evidence>
<dbReference type="InterPro" id="IPR013783">
    <property type="entry name" value="Ig-like_fold"/>
</dbReference>
<proteinExistence type="predicted"/>
<dbReference type="RefSeq" id="XP_003284823.1">
    <property type="nucleotide sequence ID" value="XM_003284775.1"/>
</dbReference>
<dbReference type="InterPro" id="IPR032675">
    <property type="entry name" value="LRR_dom_sf"/>
</dbReference>
<dbReference type="InterPro" id="IPR057013">
    <property type="entry name" value="LRR_ComC"/>
</dbReference>
<dbReference type="AlphaFoldDB" id="F0ZBP1"/>
<dbReference type="InterPro" id="IPR054484">
    <property type="entry name" value="ComC_SSD"/>
</dbReference>
<dbReference type="InterPro" id="IPR014756">
    <property type="entry name" value="Ig_E-set"/>
</dbReference>
<dbReference type="InterPro" id="IPR002049">
    <property type="entry name" value="LE_dom"/>
</dbReference>
<dbReference type="CDD" id="cd00055">
    <property type="entry name" value="EGF_Lam"/>
    <property type="match status" value="1"/>
</dbReference>
<dbReference type="FunCoup" id="F0ZBP1">
    <property type="interactions" value="743"/>
</dbReference>
<feature type="transmembrane region" description="Helical" evidence="1">
    <location>
        <begin position="950"/>
        <end position="974"/>
    </location>
</feature>
<keyword evidence="6" id="KW-1185">Reference proteome</keyword>
<reference evidence="6" key="1">
    <citation type="journal article" date="2011" name="Genome Biol.">
        <title>Comparative genomics of the social amoebae Dictyostelium discoideum and Dictyostelium purpureum.</title>
        <authorList>
            <consortium name="US DOE Joint Genome Institute (JGI-PGF)"/>
            <person name="Sucgang R."/>
            <person name="Kuo A."/>
            <person name="Tian X."/>
            <person name="Salerno W."/>
            <person name="Parikh A."/>
            <person name="Feasley C.L."/>
            <person name="Dalin E."/>
            <person name="Tu H."/>
            <person name="Huang E."/>
            <person name="Barry K."/>
            <person name="Lindquist E."/>
            <person name="Shapiro H."/>
            <person name="Bruce D."/>
            <person name="Schmutz J."/>
            <person name="Salamov A."/>
            <person name="Fey P."/>
            <person name="Gaudet P."/>
            <person name="Anjard C."/>
            <person name="Babu M.M."/>
            <person name="Basu S."/>
            <person name="Bushmanova Y."/>
            <person name="van der Wel H."/>
            <person name="Katoh-Kurasawa M."/>
            <person name="Dinh C."/>
            <person name="Coutinho P.M."/>
            <person name="Saito T."/>
            <person name="Elias M."/>
            <person name="Schaap P."/>
            <person name="Kay R.R."/>
            <person name="Henrissat B."/>
            <person name="Eichinger L."/>
            <person name="Rivero F."/>
            <person name="Putnam N.H."/>
            <person name="West C.M."/>
            <person name="Loomis W.F."/>
            <person name="Chisholm R.L."/>
            <person name="Shaulsky G."/>
            <person name="Strassmann J.E."/>
            <person name="Queller D.C."/>
            <person name="Kuspa A."/>
            <person name="Grigoriev I.V."/>
        </authorList>
    </citation>
    <scope>NUCLEOTIDE SEQUENCE [LARGE SCALE GENOMIC DNA]</scope>
    <source>
        <strain evidence="6">QSDP1</strain>
    </source>
</reference>
<dbReference type="SUPFAM" id="SSF81296">
    <property type="entry name" value="E set domains"/>
    <property type="match status" value="1"/>
</dbReference>
<dbReference type="Pfam" id="PF24141">
    <property type="entry name" value="LRR_ComC"/>
    <property type="match status" value="1"/>
</dbReference>
<dbReference type="PROSITE" id="PS00022">
    <property type="entry name" value="EGF_1"/>
    <property type="match status" value="1"/>
</dbReference>
<evidence type="ECO:0000256" key="2">
    <source>
        <dbReference type="SAM" id="SignalP"/>
    </source>
</evidence>
<keyword evidence="1" id="KW-1133">Transmembrane helix</keyword>
<dbReference type="PROSITE" id="PS01186">
    <property type="entry name" value="EGF_2"/>
    <property type="match status" value="1"/>
</dbReference>
<evidence type="ECO:0000259" key="4">
    <source>
        <dbReference type="PROSITE" id="PS01186"/>
    </source>
</evidence>
<dbReference type="OrthoDB" id="26095at2759"/>
<keyword evidence="1" id="KW-0472">Membrane</keyword>
<evidence type="ECO:0000256" key="1">
    <source>
        <dbReference type="SAM" id="Phobius"/>
    </source>
</evidence>
<dbReference type="PANTHER" id="PTHR24032:SF24">
    <property type="entry name" value="EGF-LIKE DOMAIN-CONTAINING PROTEIN-RELATED"/>
    <property type="match status" value="1"/>
</dbReference>
<feature type="domain" description="EGF-like" evidence="3 4">
    <location>
        <begin position="712"/>
        <end position="723"/>
    </location>
</feature>
<dbReference type="InParanoid" id="F0ZBP1"/>
<keyword evidence="1" id="KW-0812">Transmembrane</keyword>
<organism evidence="5 6">
    <name type="scientific">Dictyostelium purpureum</name>
    <name type="common">Slime mold</name>
    <dbReference type="NCBI Taxonomy" id="5786"/>
    <lineage>
        <taxon>Eukaryota</taxon>
        <taxon>Amoebozoa</taxon>
        <taxon>Evosea</taxon>
        <taxon>Eumycetozoa</taxon>
        <taxon>Dictyostelia</taxon>
        <taxon>Dictyosteliales</taxon>
        <taxon>Dictyosteliaceae</taxon>
        <taxon>Dictyostelium</taxon>
    </lineage>
</organism>
<protein>
    <recommendedName>
        <fullName evidence="3 4">EGF-like domain-containing protein</fullName>
    </recommendedName>
</protein>
<dbReference type="VEuPathDB" id="AmoebaDB:DICPUDRAFT_75792"/>
<dbReference type="eggNOG" id="ENOG502RF2Y">
    <property type="taxonomic scope" value="Eukaryota"/>
</dbReference>
<evidence type="ECO:0000313" key="5">
    <source>
        <dbReference type="EMBL" id="EGC38630.1"/>
    </source>
</evidence>
<dbReference type="STRING" id="5786.F0ZBP1"/>
<gene>
    <name evidence="5" type="ORF">DICPUDRAFT_75792</name>
</gene>
<dbReference type="CDD" id="cd00603">
    <property type="entry name" value="IPT_PCSR"/>
    <property type="match status" value="1"/>
</dbReference>
<dbReference type="KEGG" id="dpp:DICPUDRAFT_75792"/>
<dbReference type="GeneID" id="10506853"/>
<dbReference type="OMA" id="QDENECH"/>